<keyword evidence="3" id="KW-1185">Reference proteome</keyword>
<protein>
    <submittedName>
        <fullName evidence="2">Uncharacterized protein</fullName>
    </submittedName>
</protein>
<evidence type="ECO:0000256" key="1">
    <source>
        <dbReference type="SAM" id="SignalP"/>
    </source>
</evidence>
<feature type="signal peptide" evidence="1">
    <location>
        <begin position="1"/>
        <end position="18"/>
    </location>
</feature>
<evidence type="ECO:0000313" key="2">
    <source>
        <dbReference type="EnsemblMetazoa" id="CJA32145b.1"/>
    </source>
</evidence>
<evidence type="ECO:0000313" key="3">
    <source>
        <dbReference type="Proteomes" id="UP000005237"/>
    </source>
</evidence>
<dbReference type="Proteomes" id="UP000005237">
    <property type="component" value="Unassembled WGS sequence"/>
</dbReference>
<accession>A0A8R1IIL7</accession>
<dbReference type="Gene3D" id="1.10.287.700">
    <property type="entry name" value="Helix hairpin bin"/>
    <property type="match status" value="1"/>
</dbReference>
<reference evidence="3" key="1">
    <citation type="submission" date="2010-08" db="EMBL/GenBank/DDBJ databases">
        <authorList>
            <consortium name="Caenorhabditis japonica Sequencing Consortium"/>
            <person name="Wilson R.K."/>
        </authorList>
    </citation>
    <scope>NUCLEOTIDE SEQUENCE [LARGE SCALE GENOMIC DNA]</scope>
    <source>
        <strain evidence="3">DF5081</strain>
    </source>
</reference>
<name>A0A8R1IIL7_CAEJA</name>
<sequence>MAKILVFLAIFYISLIHAAPISSNVTKIPPASPLDDFQNHQGEVESLKSERREYLGRRFLLDGFAPLDITIRRKRNILKKAKHRLEKVGEGLEKGAKNVGKGLKEGVENVGEGFEKGAKSIGQGVKKGAKNVGEGFEKRAIVVGYWSYPTFLTFP</sequence>
<dbReference type="AlphaFoldDB" id="A0A8R1IIL7"/>
<feature type="chain" id="PRO_5035830058" evidence="1">
    <location>
        <begin position="19"/>
        <end position="155"/>
    </location>
</feature>
<dbReference type="EnsemblMetazoa" id="CJA32145b.1">
    <property type="protein sequence ID" value="CJA32145b.1"/>
    <property type="gene ID" value="WBGene00207992"/>
</dbReference>
<organism evidence="2 3">
    <name type="scientific">Caenorhabditis japonica</name>
    <dbReference type="NCBI Taxonomy" id="281687"/>
    <lineage>
        <taxon>Eukaryota</taxon>
        <taxon>Metazoa</taxon>
        <taxon>Ecdysozoa</taxon>
        <taxon>Nematoda</taxon>
        <taxon>Chromadorea</taxon>
        <taxon>Rhabditida</taxon>
        <taxon>Rhabditina</taxon>
        <taxon>Rhabditomorpha</taxon>
        <taxon>Rhabditoidea</taxon>
        <taxon>Rhabditidae</taxon>
        <taxon>Peloderinae</taxon>
        <taxon>Caenorhabditis</taxon>
    </lineage>
</organism>
<proteinExistence type="predicted"/>
<keyword evidence="1" id="KW-0732">Signal</keyword>
<reference evidence="2" key="2">
    <citation type="submission" date="2022-06" db="UniProtKB">
        <authorList>
            <consortium name="EnsemblMetazoa"/>
        </authorList>
    </citation>
    <scope>IDENTIFICATION</scope>
    <source>
        <strain evidence="2">DF5081</strain>
    </source>
</reference>